<protein>
    <submittedName>
        <fullName evidence="4">Glycosyl hydrolase family 15</fullName>
    </submittedName>
</protein>
<dbReference type="InterPro" id="IPR015220">
    <property type="entry name" value="Glucodextranase_N"/>
</dbReference>
<dbReference type="PANTHER" id="PTHR31616">
    <property type="entry name" value="TREHALASE"/>
    <property type="match status" value="1"/>
</dbReference>
<feature type="domain" description="GH15-like" evidence="2">
    <location>
        <begin position="347"/>
        <end position="582"/>
    </location>
</feature>
<evidence type="ECO:0000259" key="3">
    <source>
        <dbReference type="Pfam" id="PF09137"/>
    </source>
</evidence>
<sequence length="714" mass="79125">MSQVRARAGETHAGHSYFTRPRVLQTHMEPPIDFQVPSDKDAIASTPAGDGQHVLVSANCYAANPRVDAEGAIIEETSAFRSDVELFYDYHTLLWDPEREQTLDNRDDAVASDVDWASSRVPEMHLDNEFVFADGMGATLSQQVVESVDRCSMTIHSEAAFEEAGDRTLYTLLNFGINGHSHEDPNAVHEAQARCTPDHDVIVADDDDRFLAIVQEHDGKRRFDGYRIGHAGESTGRQRSAWAEIYEDNNGWLTNSTAGAGDLDGGFGLFVEDAERVEWTTAIGFAHDAESAIDHAVAALDAGYETDRTAFADAWESWHASVTTAPTGEDAVDDRYERSLTAIRAARDSSGGMVAGAFKPKNMTYRFIWPRDQVIMIQALLAAGADREARDAVAWLDDVQITGDVVDDRGIERHGTWWQNYYTDGSSHWTALQLDQVGGPIYAHWLTWRETGDDGVLDAHYDMSRRAAEFLLEWDNGWGFPDAHQDPWEETWGHSTEGSAAAIAGLRCMAELAEARGEDEFAVQCRKRADVWADNFEAYCYRTGTPYGDHFVTAHKPEHGGDPAPDARPDAAAFMAYWPWNVVAADADTMRSTVELTEDPAWVAEETPCIGRYPGDRYTPTGRPDDGGWPLCEAYADVVRWQSGLDPDAVTAHVREHAGEWTTTANLLPERVASDGTVDWNSNLQWSQATYVLLVESHLRGEPYGLAPGRTDRS</sequence>
<dbReference type="GO" id="GO:0004553">
    <property type="term" value="F:hydrolase activity, hydrolyzing O-glycosyl compounds"/>
    <property type="evidence" value="ECO:0007669"/>
    <property type="project" value="TreeGrafter"/>
</dbReference>
<comment type="similarity">
    <text evidence="1">Belongs to the glycosyl hydrolase 15 family.</text>
</comment>
<dbReference type="InterPro" id="IPR008928">
    <property type="entry name" value="6-hairpin_glycosidase_sf"/>
</dbReference>
<dbReference type="InterPro" id="IPR012341">
    <property type="entry name" value="6hp_glycosidase-like_sf"/>
</dbReference>
<proteinExistence type="inferred from homology"/>
<name>A0A897NIH9_9EURY</name>
<reference evidence="4" key="1">
    <citation type="submission" date="2020-11" db="EMBL/GenBank/DDBJ databases">
        <title>Carbohydrate-dependent, anaerobic sulfur respiration: A novel catabolism in halophilic archaea.</title>
        <authorList>
            <person name="Sorokin D.Y."/>
            <person name="Messina E."/>
            <person name="Smedile F."/>
            <person name="La Cono V."/>
            <person name="Hallsworth J.E."/>
            <person name="Yakimov M.M."/>
        </authorList>
    </citation>
    <scope>NUCLEOTIDE SEQUENCE</scope>
    <source>
        <strain evidence="4">HSR-Bgl</strain>
    </source>
</reference>
<dbReference type="GO" id="GO:0005975">
    <property type="term" value="P:carbohydrate metabolic process"/>
    <property type="evidence" value="ECO:0007669"/>
    <property type="project" value="InterPro"/>
</dbReference>
<dbReference type="SUPFAM" id="SSF74650">
    <property type="entry name" value="Galactose mutarotase-like"/>
    <property type="match status" value="1"/>
</dbReference>
<evidence type="ECO:0000256" key="1">
    <source>
        <dbReference type="ARBA" id="ARBA00006188"/>
    </source>
</evidence>
<dbReference type="InterPro" id="IPR011013">
    <property type="entry name" value="Gal_mutarotase_sf_dom"/>
</dbReference>
<evidence type="ECO:0000313" key="4">
    <source>
        <dbReference type="EMBL" id="QSG12234.1"/>
    </source>
</evidence>
<keyword evidence="4" id="KW-0378">Hydrolase</keyword>
<dbReference type="AlphaFoldDB" id="A0A897NIH9"/>
<dbReference type="InterPro" id="IPR011613">
    <property type="entry name" value="GH15-like"/>
</dbReference>
<dbReference type="PANTHER" id="PTHR31616:SF0">
    <property type="entry name" value="GLUCAN 1,4-ALPHA-GLUCOSIDASE"/>
    <property type="match status" value="1"/>
</dbReference>
<feature type="domain" description="Glucodextranase N-terminal" evidence="3">
    <location>
        <begin position="100"/>
        <end position="319"/>
    </location>
</feature>
<dbReference type="GO" id="GO:0030246">
    <property type="term" value="F:carbohydrate binding"/>
    <property type="evidence" value="ECO:0007669"/>
    <property type="project" value="InterPro"/>
</dbReference>
<evidence type="ECO:0000313" key="5">
    <source>
        <dbReference type="Proteomes" id="UP000663305"/>
    </source>
</evidence>
<dbReference type="Gene3D" id="2.70.98.10">
    <property type="match status" value="1"/>
</dbReference>
<gene>
    <name evidence="4" type="primary">sGA1</name>
    <name evidence="4" type="ORF">HSBGL_1823</name>
</gene>
<organism evidence="4 5">
    <name type="scientific">Halapricum desulfuricans</name>
    <dbReference type="NCBI Taxonomy" id="2841257"/>
    <lineage>
        <taxon>Archaea</taxon>
        <taxon>Methanobacteriati</taxon>
        <taxon>Methanobacteriota</taxon>
        <taxon>Stenosarchaea group</taxon>
        <taxon>Halobacteria</taxon>
        <taxon>Halobacteriales</taxon>
        <taxon>Haloarculaceae</taxon>
        <taxon>Halapricum</taxon>
    </lineage>
</organism>
<dbReference type="SUPFAM" id="SSF48208">
    <property type="entry name" value="Six-hairpin glycosidases"/>
    <property type="match status" value="1"/>
</dbReference>
<accession>A0A897NIH9</accession>
<dbReference type="EMBL" id="CP064789">
    <property type="protein sequence ID" value="QSG12234.1"/>
    <property type="molecule type" value="Genomic_DNA"/>
</dbReference>
<dbReference type="Gene3D" id="1.50.10.10">
    <property type="match status" value="1"/>
</dbReference>
<evidence type="ECO:0000259" key="2">
    <source>
        <dbReference type="Pfam" id="PF00723"/>
    </source>
</evidence>
<dbReference type="Proteomes" id="UP000663305">
    <property type="component" value="Chromosome"/>
</dbReference>
<dbReference type="InterPro" id="IPR014718">
    <property type="entry name" value="GH-type_carb-bd"/>
</dbReference>
<dbReference type="Pfam" id="PF00723">
    <property type="entry name" value="Glyco_hydro_15"/>
    <property type="match status" value="1"/>
</dbReference>
<dbReference type="Pfam" id="PF09137">
    <property type="entry name" value="Glucodextran_N"/>
    <property type="match status" value="1"/>
</dbReference>